<dbReference type="GO" id="GO:0005737">
    <property type="term" value="C:cytoplasm"/>
    <property type="evidence" value="ECO:0007669"/>
    <property type="project" value="TreeGrafter"/>
</dbReference>
<dbReference type="InterPro" id="IPR038586">
    <property type="entry name" value="Tctex-1-like_sf"/>
</dbReference>
<dbReference type="GO" id="GO:0045505">
    <property type="term" value="F:dynein intermediate chain binding"/>
    <property type="evidence" value="ECO:0007669"/>
    <property type="project" value="TreeGrafter"/>
</dbReference>
<sequence>MDSPVANTAVLTGSMSDKSSVQTTTESNPKQFNVEEVTNIIKETVEATITDTVYSHTKVPEWNSTIVDNCLKRLKDMNSNFKYVVTCVIMQKNGAGFYAGSSVYWDNSHDGSANYRFENKSLYAIVSVFGLSIN</sequence>
<proteinExistence type="predicted"/>
<reference evidence="1" key="2">
    <citation type="journal article" date="2022" name="Proc. Natl. Acad. Sci. U.S.A.">
        <title>Diploid-dominant life cycles characterize the early evolution of Fungi.</title>
        <authorList>
            <person name="Amses K.R."/>
            <person name="Simmons D.R."/>
            <person name="Longcore J.E."/>
            <person name="Mondo S.J."/>
            <person name="Seto K."/>
            <person name="Jeronimo G.H."/>
            <person name="Bonds A.E."/>
            <person name="Quandt C.A."/>
            <person name="Davis W.J."/>
            <person name="Chang Y."/>
            <person name="Federici B.A."/>
            <person name="Kuo A."/>
            <person name="LaButti K."/>
            <person name="Pangilinan J."/>
            <person name="Andreopoulos W."/>
            <person name="Tritt A."/>
            <person name="Riley R."/>
            <person name="Hundley H."/>
            <person name="Johnson J."/>
            <person name="Lipzen A."/>
            <person name="Barry K."/>
            <person name="Lang B.F."/>
            <person name="Cuomo C.A."/>
            <person name="Buchler N.E."/>
            <person name="Grigoriev I.V."/>
            <person name="Spatafora J.W."/>
            <person name="Stajich J.E."/>
            <person name="James T.Y."/>
        </authorList>
    </citation>
    <scope>NUCLEOTIDE SEQUENCE</scope>
    <source>
        <strain evidence="1">AG</strain>
    </source>
</reference>
<dbReference type="GO" id="GO:0005868">
    <property type="term" value="C:cytoplasmic dynein complex"/>
    <property type="evidence" value="ECO:0007669"/>
    <property type="project" value="TreeGrafter"/>
</dbReference>
<dbReference type="Proteomes" id="UP001206595">
    <property type="component" value="Unassembled WGS sequence"/>
</dbReference>
<dbReference type="PANTHER" id="PTHR21255:SF4">
    <property type="entry name" value="DYNEIN LIGHT CHAIN TCTEX-TYPE"/>
    <property type="match status" value="1"/>
</dbReference>
<reference evidence="1" key="1">
    <citation type="submission" date="2021-06" db="EMBL/GenBank/DDBJ databases">
        <authorList>
            <consortium name="DOE Joint Genome Institute"/>
            <person name="Mondo S.J."/>
            <person name="Amses K.R."/>
            <person name="Simmons D.R."/>
            <person name="Longcore J.E."/>
            <person name="Seto K."/>
            <person name="Alves G.H."/>
            <person name="Bonds A.E."/>
            <person name="Quandt C.A."/>
            <person name="Davis W.J."/>
            <person name="Chang Y."/>
            <person name="Letcher P.M."/>
            <person name="Powell M.J."/>
            <person name="Kuo A."/>
            <person name="Labutti K."/>
            <person name="Pangilinan J."/>
            <person name="Andreopoulos W."/>
            <person name="Tritt A."/>
            <person name="Riley R."/>
            <person name="Hundley H."/>
            <person name="Johnson J."/>
            <person name="Lipzen A."/>
            <person name="Barry K."/>
            <person name="Berbee M.L."/>
            <person name="Buchler N.E."/>
            <person name="Grigoriev I.V."/>
            <person name="Spatafora J.W."/>
            <person name="Stajich J.E."/>
            <person name="James T.Y."/>
        </authorList>
    </citation>
    <scope>NUCLEOTIDE SEQUENCE</scope>
    <source>
        <strain evidence="1">AG</strain>
    </source>
</reference>
<evidence type="ECO:0008006" key="3">
    <source>
        <dbReference type="Google" id="ProtNLM"/>
    </source>
</evidence>
<dbReference type="GO" id="GO:0007018">
    <property type="term" value="P:microtubule-based movement"/>
    <property type="evidence" value="ECO:0007669"/>
    <property type="project" value="TreeGrafter"/>
</dbReference>
<keyword evidence="2" id="KW-1185">Reference proteome</keyword>
<dbReference type="PANTHER" id="PTHR21255">
    <property type="entry name" value="T-COMPLEX-ASSOCIATED-TESTIS-EXPRESSED 1/ DYNEIN LIGHT CHAIN"/>
    <property type="match status" value="1"/>
</dbReference>
<dbReference type="GeneID" id="75910649"/>
<name>A0AAD5EIQ4_UMBRA</name>
<dbReference type="InterPro" id="IPR005334">
    <property type="entry name" value="Tctex-1-like"/>
</dbReference>
<dbReference type="Gene3D" id="3.30.1140.40">
    <property type="entry name" value="Tctex-1"/>
    <property type="match status" value="1"/>
</dbReference>
<dbReference type="EMBL" id="MU620893">
    <property type="protein sequence ID" value="KAI8584274.1"/>
    <property type="molecule type" value="Genomic_DNA"/>
</dbReference>
<dbReference type="CDD" id="cd21455">
    <property type="entry name" value="DLC-like_DYNLT1_DYNLT3"/>
    <property type="match status" value="1"/>
</dbReference>
<dbReference type="RefSeq" id="XP_051449278.1">
    <property type="nucleotide sequence ID" value="XM_051585301.1"/>
</dbReference>
<organism evidence="1 2">
    <name type="scientific">Umbelopsis ramanniana AG</name>
    <dbReference type="NCBI Taxonomy" id="1314678"/>
    <lineage>
        <taxon>Eukaryota</taxon>
        <taxon>Fungi</taxon>
        <taxon>Fungi incertae sedis</taxon>
        <taxon>Mucoromycota</taxon>
        <taxon>Mucoromycotina</taxon>
        <taxon>Umbelopsidomycetes</taxon>
        <taxon>Umbelopsidales</taxon>
        <taxon>Umbelopsidaceae</taxon>
        <taxon>Umbelopsis</taxon>
    </lineage>
</organism>
<evidence type="ECO:0000313" key="2">
    <source>
        <dbReference type="Proteomes" id="UP001206595"/>
    </source>
</evidence>
<evidence type="ECO:0000313" key="1">
    <source>
        <dbReference type="EMBL" id="KAI8584274.1"/>
    </source>
</evidence>
<dbReference type="AlphaFoldDB" id="A0AAD5EIQ4"/>
<dbReference type="Pfam" id="PF03645">
    <property type="entry name" value="Tctex-1"/>
    <property type="match status" value="1"/>
</dbReference>
<protein>
    <recommendedName>
        <fullName evidence="3">Dynein light chain Tctex-type 1</fullName>
    </recommendedName>
</protein>
<comment type="caution">
    <text evidence="1">The sequence shown here is derived from an EMBL/GenBank/DDBJ whole genome shotgun (WGS) entry which is preliminary data.</text>
</comment>
<accession>A0AAD5EIQ4</accession>
<gene>
    <name evidence="1" type="ORF">K450DRAFT_219034</name>
</gene>